<gene>
    <name evidence="1" type="ORF">LXN57_32385</name>
</gene>
<evidence type="ECO:0000313" key="1">
    <source>
        <dbReference type="EMBL" id="MCM4082276.1"/>
    </source>
</evidence>
<keyword evidence="2" id="KW-1185">Reference proteome</keyword>
<accession>A0ABT0Y898</accession>
<protein>
    <submittedName>
        <fullName evidence="1">Uncharacterized protein</fullName>
    </submittedName>
</protein>
<comment type="caution">
    <text evidence="1">The sequence shown here is derived from an EMBL/GenBank/DDBJ whole genome shotgun (WGS) entry which is preliminary data.</text>
</comment>
<evidence type="ECO:0000313" key="2">
    <source>
        <dbReference type="Proteomes" id="UP001523216"/>
    </source>
</evidence>
<reference evidence="1 2" key="1">
    <citation type="submission" date="2022-06" db="EMBL/GenBank/DDBJ databases">
        <title>Actinoplanes abujensis sp. nov., isolated from Nigerian arid soil.</title>
        <authorList>
            <person name="Ding P."/>
        </authorList>
    </citation>
    <scope>NUCLEOTIDE SEQUENCE [LARGE SCALE GENOMIC DNA]</scope>
    <source>
        <strain evidence="2">TRM88002</strain>
    </source>
</reference>
<dbReference type="RefSeq" id="WP_251801993.1">
    <property type="nucleotide sequence ID" value="NZ_JAMQOL010000047.1"/>
</dbReference>
<organism evidence="1 2">
    <name type="scientific">Paractinoplanes hotanensis</name>
    <dbReference type="NCBI Taxonomy" id="2906497"/>
    <lineage>
        <taxon>Bacteria</taxon>
        <taxon>Bacillati</taxon>
        <taxon>Actinomycetota</taxon>
        <taxon>Actinomycetes</taxon>
        <taxon>Micromonosporales</taxon>
        <taxon>Micromonosporaceae</taxon>
        <taxon>Paractinoplanes</taxon>
    </lineage>
</organism>
<dbReference type="Proteomes" id="UP001523216">
    <property type="component" value="Unassembled WGS sequence"/>
</dbReference>
<name>A0ABT0Y898_9ACTN</name>
<dbReference type="EMBL" id="JAMQOL010000047">
    <property type="protein sequence ID" value="MCM4082276.1"/>
    <property type="molecule type" value="Genomic_DNA"/>
</dbReference>
<proteinExistence type="predicted"/>
<sequence>MNRQHDVLEFLAGLHETLDAEHYLGRVAGSIDRLDHRIYHCRWLRSRGCVPECAGLVTR</sequence>